<evidence type="ECO:0000256" key="11">
    <source>
        <dbReference type="SAM" id="MobiDB-lite"/>
    </source>
</evidence>
<dbReference type="SUPFAM" id="SSF48334">
    <property type="entry name" value="DNA repair protein MutS, domain III"/>
    <property type="match status" value="1"/>
</dbReference>
<dbReference type="FunCoup" id="V5FQ65">
    <property type="interactions" value="30"/>
</dbReference>
<dbReference type="GO" id="GO:0006298">
    <property type="term" value="P:mismatch repair"/>
    <property type="evidence" value="ECO:0007669"/>
    <property type="project" value="InterPro"/>
</dbReference>
<feature type="compositionally biased region" description="Basic and acidic residues" evidence="11">
    <location>
        <begin position="1063"/>
        <end position="1076"/>
    </location>
</feature>
<organism evidence="13 14">
    <name type="scientific">Byssochlamys spectabilis (strain No. 5 / NBRC 109023)</name>
    <name type="common">Paecilomyces variotii</name>
    <dbReference type="NCBI Taxonomy" id="1356009"/>
    <lineage>
        <taxon>Eukaryota</taxon>
        <taxon>Fungi</taxon>
        <taxon>Dikarya</taxon>
        <taxon>Ascomycota</taxon>
        <taxon>Pezizomycotina</taxon>
        <taxon>Eurotiomycetes</taxon>
        <taxon>Eurotiomycetidae</taxon>
        <taxon>Eurotiales</taxon>
        <taxon>Thermoascaceae</taxon>
        <taxon>Paecilomyces</taxon>
    </lineage>
</organism>
<dbReference type="InterPro" id="IPR007695">
    <property type="entry name" value="DNA_mismatch_repair_MutS-lik_N"/>
</dbReference>
<evidence type="ECO:0000256" key="5">
    <source>
        <dbReference type="ARBA" id="ARBA00022763"/>
    </source>
</evidence>
<dbReference type="InterPro" id="IPR000432">
    <property type="entry name" value="DNA_mismatch_repair_MutS_C"/>
</dbReference>
<evidence type="ECO:0000256" key="9">
    <source>
        <dbReference type="ARBA" id="ARBA00025373"/>
    </source>
</evidence>
<dbReference type="Gene3D" id="3.30.420.110">
    <property type="entry name" value="MutS, connector domain"/>
    <property type="match status" value="1"/>
</dbReference>
<dbReference type="PIRSF" id="PIRSF037677">
    <property type="entry name" value="DNA_mis_repair_Msh6"/>
    <property type="match status" value="1"/>
</dbReference>
<feature type="region of interest" description="Disordered" evidence="11">
    <location>
        <begin position="1"/>
        <end position="20"/>
    </location>
</feature>
<dbReference type="PANTHER" id="PTHR11361:SF34">
    <property type="entry name" value="DNA MISMATCH REPAIR PROTEIN MSH1, MITOCHONDRIAL"/>
    <property type="match status" value="1"/>
</dbReference>
<dbReference type="SMART" id="SM00533">
    <property type="entry name" value="MUTSd"/>
    <property type="match status" value="1"/>
</dbReference>
<dbReference type="FunFam" id="3.40.1170.10:FF:000010">
    <property type="entry name" value="DNA mismatch repair protein Msh1"/>
    <property type="match status" value="1"/>
</dbReference>
<dbReference type="InterPro" id="IPR036187">
    <property type="entry name" value="DNA_mismatch_repair_MutS_sf"/>
</dbReference>
<evidence type="ECO:0000259" key="12">
    <source>
        <dbReference type="PROSITE" id="PS00486"/>
    </source>
</evidence>
<dbReference type="Pfam" id="PF00488">
    <property type="entry name" value="MutS_V"/>
    <property type="match status" value="1"/>
</dbReference>
<dbReference type="GO" id="GO:0140664">
    <property type="term" value="F:ATP-dependent DNA damage sensor activity"/>
    <property type="evidence" value="ECO:0007669"/>
    <property type="project" value="InterPro"/>
</dbReference>
<feature type="domain" description="DNA mismatch repair proteins mutS family" evidence="12">
    <location>
        <begin position="943"/>
        <end position="959"/>
    </location>
</feature>
<name>V5FQ65_BYSSN</name>
<keyword evidence="7" id="KW-0238">DNA-binding</keyword>
<dbReference type="Pfam" id="PF05188">
    <property type="entry name" value="MutS_II"/>
    <property type="match status" value="1"/>
</dbReference>
<dbReference type="InterPro" id="IPR007696">
    <property type="entry name" value="DNA_mismatch_repair_MutS_core"/>
</dbReference>
<dbReference type="FunFam" id="1.10.1420.10:FF:000046">
    <property type="entry name" value="DNA mismatch repair protein Msh1"/>
    <property type="match status" value="1"/>
</dbReference>
<dbReference type="InterPro" id="IPR027417">
    <property type="entry name" value="P-loop_NTPase"/>
</dbReference>
<comment type="function">
    <text evidence="9">Component of the post-replicative DNA mismatch repair system (MMR). Heterodimerizes with MSH2 to form MutS beta, which binds to DNA mismatches thereby initiating DNA repair. MSH3 provides substrate-binding and substrate specificity to the complex. When bound, the MutS beta heterodimer bends the DNA helix and shields approximately 20 base pairs. Acts mainly to repair insertion-deletion loops (IDLs) from 2 to 13 nucleotides in size, but can also repair base-base and single insertion-deletion mismatches that occur during replication. After mismatch binding, forms a ternary complex with the MutL alpha heterodimer, which is thought to be responsible for directing the downstream MMR events, including strand discrimination, excision, and resynthesis. ATP binding and hydrolysis play a pivotal role in mismatch repair functions.</text>
</comment>
<dbReference type="InterPro" id="IPR036678">
    <property type="entry name" value="MutS_con_dom_sf"/>
</dbReference>
<keyword evidence="14" id="KW-1185">Reference proteome</keyword>
<dbReference type="SUPFAM" id="SSF52540">
    <property type="entry name" value="P-loop containing nucleoside triphosphate hydrolases"/>
    <property type="match status" value="1"/>
</dbReference>
<dbReference type="FunFam" id="1.10.1420.10:FF:000042">
    <property type="entry name" value="DNA mismatch repair protein Msh1"/>
    <property type="match status" value="1"/>
</dbReference>
<dbReference type="FunFam" id="3.40.50.300:FF:001238">
    <property type="entry name" value="DNA mismatch repair protein"/>
    <property type="match status" value="1"/>
</dbReference>
<dbReference type="GO" id="GO:0030983">
    <property type="term" value="F:mismatched DNA binding"/>
    <property type="evidence" value="ECO:0007669"/>
    <property type="project" value="InterPro"/>
</dbReference>
<gene>
    <name evidence="13" type="ORF">PVAR5_2744</name>
</gene>
<reference evidence="14" key="1">
    <citation type="journal article" date="2014" name="Genome Announc.">
        <title>Draft genome sequence of the formaldehyde-resistant fungus Byssochlamys spectabilis No. 5 (anamorph Paecilomyces variotii No. 5) (NBRC109023).</title>
        <authorList>
            <person name="Oka T."/>
            <person name="Ekino K."/>
            <person name="Fukuda K."/>
            <person name="Nomura Y."/>
        </authorList>
    </citation>
    <scope>NUCLEOTIDE SEQUENCE [LARGE SCALE GENOMIC DNA]</scope>
    <source>
        <strain evidence="14">No. 5 / NBRC 109023</strain>
    </source>
</reference>
<comment type="caution">
    <text evidence="13">The sequence shown here is derived from an EMBL/GenBank/DDBJ whole genome shotgun (WGS) entry which is preliminary data.</text>
</comment>
<evidence type="ECO:0000313" key="13">
    <source>
        <dbReference type="EMBL" id="GAD94123.1"/>
    </source>
</evidence>
<keyword evidence="4" id="KW-0547">Nucleotide-binding</keyword>
<proteinExistence type="inferred from homology"/>
<dbReference type="Pfam" id="PF01624">
    <property type="entry name" value="MutS_I"/>
    <property type="match status" value="1"/>
</dbReference>
<evidence type="ECO:0000256" key="1">
    <source>
        <dbReference type="ARBA" id="ARBA00006271"/>
    </source>
</evidence>
<dbReference type="InParanoid" id="V5FQ65"/>
<keyword evidence="8" id="KW-0234">DNA repair</keyword>
<comment type="subunit">
    <text evidence="10">Heterodimer consisting of MSH2-MSH3 (MutS beta). Forms a ternary complex with MutL alpha (MLH1-PMS1).</text>
</comment>
<dbReference type="InterPro" id="IPR007860">
    <property type="entry name" value="DNA_mmatch_repair_MutS_con_dom"/>
</dbReference>
<evidence type="ECO:0000256" key="7">
    <source>
        <dbReference type="ARBA" id="ARBA00023125"/>
    </source>
</evidence>
<sequence>MQTVTSSERALHRQARRHPDTINETAIISKALTDLTHPPRTGQKQPVVKGLSAAFGDGDVAKAGRFGEGALVLPASSHKKTEINHDNAQDAEGCASMLRALSGNARRPTLCSRAPLKLHRGAKTKTSTKLKDLPQGALKLETYDDGADEGPQYPTVVRGHRNNMLKFKNCVILTRVGNFYELYFEQAEEFAPLLNLKLATKKTSAGPVAMAGFPYFQLDRFLKILVQDLSKYVAISEEFANDAEDKARSGGLMFERKVARVITPGTLIDEKFMDPSENNFLLSIHIDAPSLKAGMAKLGDTSNQHMLLSSSQRVGLAWLDLSTGDFFTQPTTSQMLPSAVARIGAREIVVQEEVRDLVGQELQLLVGQDHHLLTFFKGPKEVSPMSEWTPMLEAPVSSNEESLFTTEETAAGHSLLGYVRQQLQGVNMKLQPPRRRHLDRSMNIDRNSLRGLEILETARDGFGKGSLLHAVGRTSTKSGIRLLRDRLTSPSSSIDEINERLDLVAQFVEDEVLRDDVVQLLKRSYDAQRLVQKFSLGRGDPDDLICLARAIQASQEIRRVLSGRGTTPSDQRYAKTMKGGKCLDIMINRLYLDGPTDLADKIIEAIDEEGLMQKQRIEDSSAADTAQLAHEVMVNEGLPQEMDSMPRKIRSKDTSKTGVPAELDSADYDTWIMRRCASKTLRKLHENLEGLLGEKSALTQRLRDAVGSNALSLKWTPGLGHICHIKGGKISQSILEELGITRSVSSTKSTRSFYLPVWSDLGTRIDQAKIQIRQEEQRIFEDLRRGVILNLVKIRRNAAVMDELDVACSFAILAQEQRMVRPILNKGTAHRIIGGRHPTVKLGLEDQGRRFVSNDCFLGEEERIWLITGPNMAGKSTFLRQNALITILAQVGSFVPAEYAEIGIVDQIFSRIGAADDLFHDQSTFMVEMLETAAILKQATPRSFVIMDEVGRGTTPEDGTAIGFACLHHLHYVNRSRTLFATHFHALADMTSEFEKLGTYCTDIKETPSGAFSFDHRLRKGVNRESHALKVASLAGLPDEAINLARSVLHEMQAKRLASGEPLRPEAFRDHARNPQ</sequence>
<feature type="region of interest" description="Disordered" evidence="11">
    <location>
        <begin position="1056"/>
        <end position="1076"/>
    </location>
</feature>
<dbReference type="GO" id="GO:0005634">
    <property type="term" value="C:nucleus"/>
    <property type="evidence" value="ECO:0007669"/>
    <property type="project" value="TreeGrafter"/>
</dbReference>
<dbReference type="InterPro" id="IPR016151">
    <property type="entry name" value="DNA_mismatch_repair_MutS_N"/>
</dbReference>
<comment type="similarity">
    <text evidence="1">Belongs to the DNA mismatch repair MutS family.</text>
</comment>
<evidence type="ECO:0000256" key="10">
    <source>
        <dbReference type="ARBA" id="ARBA00025902"/>
    </source>
</evidence>
<accession>V5FQ65</accession>
<dbReference type="Gene3D" id="3.40.50.300">
    <property type="entry name" value="P-loop containing nucleotide triphosphate hydrolases"/>
    <property type="match status" value="1"/>
</dbReference>
<evidence type="ECO:0000256" key="4">
    <source>
        <dbReference type="ARBA" id="ARBA00022741"/>
    </source>
</evidence>
<dbReference type="HOGENOM" id="CLU_002472_4_0_1"/>
<dbReference type="SUPFAM" id="SSF53150">
    <property type="entry name" value="DNA repair protein MutS, domain II"/>
    <property type="match status" value="1"/>
</dbReference>
<dbReference type="GO" id="GO:0005524">
    <property type="term" value="F:ATP binding"/>
    <property type="evidence" value="ECO:0007669"/>
    <property type="project" value="UniProtKB-KW"/>
</dbReference>
<dbReference type="PROSITE" id="PS00486">
    <property type="entry name" value="DNA_MISMATCH_REPAIR_2"/>
    <property type="match status" value="1"/>
</dbReference>
<dbReference type="SUPFAM" id="SSF55271">
    <property type="entry name" value="DNA repair protein MutS, domain I"/>
    <property type="match status" value="1"/>
</dbReference>
<dbReference type="InterPro" id="IPR045076">
    <property type="entry name" value="MutS"/>
</dbReference>
<protein>
    <recommendedName>
        <fullName evidence="2">DNA mismatch repair protein MSH3</fullName>
    </recommendedName>
    <alternativeName>
        <fullName evidence="3">DNA mismatch repair protein msh3</fullName>
    </alternativeName>
</protein>
<dbReference type="PANTHER" id="PTHR11361">
    <property type="entry name" value="DNA MISMATCH REPAIR PROTEIN MUTS FAMILY MEMBER"/>
    <property type="match status" value="1"/>
</dbReference>
<keyword evidence="5" id="KW-0227">DNA damage</keyword>
<dbReference type="FunFam" id="1.10.1420.10:FF:000036">
    <property type="entry name" value="DNA mismatch repair protein Msh1"/>
    <property type="match status" value="1"/>
</dbReference>
<dbReference type="Gene3D" id="3.40.1170.10">
    <property type="entry name" value="DNA repair protein MutS, domain I"/>
    <property type="match status" value="1"/>
</dbReference>
<dbReference type="GO" id="GO:0043504">
    <property type="term" value="P:mitochondrial DNA repair"/>
    <property type="evidence" value="ECO:0007669"/>
    <property type="project" value="TreeGrafter"/>
</dbReference>
<dbReference type="GO" id="GO:0005739">
    <property type="term" value="C:mitochondrion"/>
    <property type="evidence" value="ECO:0007669"/>
    <property type="project" value="TreeGrafter"/>
</dbReference>
<dbReference type="FunFam" id="3.30.420.110:FF:000022">
    <property type="entry name" value="DNA mismatch repair protein Msh1"/>
    <property type="match status" value="1"/>
</dbReference>
<dbReference type="AlphaFoldDB" id="V5FQ65"/>
<evidence type="ECO:0000256" key="8">
    <source>
        <dbReference type="ARBA" id="ARBA00023204"/>
    </source>
</evidence>
<evidence type="ECO:0000256" key="6">
    <source>
        <dbReference type="ARBA" id="ARBA00022840"/>
    </source>
</evidence>
<evidence type="ECO:0000256" key="2">
    <source>
        <dbReference type="ARBA" id="ARBA00019000"/>
    </source>
</evidence>
<dbReference type="Proteomes" id="UP000018001">
    <property type="component" value="Unassembled WGS sequence"/>
</dbReference>
<evidence type="ECO:0000256" key="3">
    <source>
        <dbReference type="ARBA" id="ARBA00022151"/>
    </source>
</evidence>
<keyword evidence="6" id="KW-0067">ATP-binding</keyword>
<evidence type="ECO:0000313" key="14">
    <source>
        <dbReference type="Proteomes" id="UP000018001"/>
    </source>
</evidence>
<dbReference type="Pfam" id="PF05192">
    <property type="entry name" value="MutS_III"/>
    <property type="match status" value="1"/>
</dbReference>
<dbReference type="EMBL" id="BAUL01000079">
    <property type="protein sequence ID" value="GAD94123.1"/>
    <property type="molecule type" value="Genomic_DNA"/>
</dbReference>
<dbReference type="Gene3D" id="1.10.1420.10">
    <property type="match status" value="1"/>
</dbReference>
<dbReference type="InterPro" id="IPR017261">
    <property type="entry name" value="DNA_mismatch_repair_MutS/MSH"/>
</dbReference>
<dbReference type="eggNOG" id="ENOG502QUUG">
    <property type="taxonomic scope" value="Eukaryota"/>
</dbReference>
<dbReference type="SMART" id="SM00534">
    <property type="entry name" value="MUTSac"/>
    <property type="match status" value="1"/>
</dbReference>
<dbReference type="OrthoDB" id="2534523at2759"/>